<reference evidence="10 11" key="1">
    <citation type="journal article" date="2014" name="PLoS ONE">
        <title>Global Analysis of Gene Expression Profiles in Physic Nut (Jatropha curcas L.) Seedlings Exposed to Salt Stress.</title>
        <authorList>
            <person name="Zhang L."/>
            <person name="Zhang C."/>
            <person name="Wu P."/>
            <person name="Chen Y."/>
            <person name="Li M."/>
            <person name="Jiang H."/>
            <person name="Wu G."/>
        </authorList>
    </citation>
    <scope>NUCLEOTIDE SEQUENCE [LARGE SCALE GENOMIC DNA]</scope>
    <source>
        <strain evidence="11">cv. GZQX0401</strain>
        <tissue evidence="10">Young leaves</tissue>
    </source>
</reference>
<accession>A0A067LAE5</accession>
<comment type="similarity">
    <text evidence="2 9">Belongs to the SWEET sugar transporter family.</text>
</comment>
<keyword evidence="6" id="KW-0677">Repeat</keyword>
<keyword evidence="11" id="KW-1185">Reference proteome</keyword>
<feature type="transmembrane region" description="Helical" evidence="9">
    <location>
        <begin position="165"/>
        <end position="187"/>
    </location>
</feature>
<comment type="subcellular location">
    <subcellularLocation>
        <location evidence="9">Cell membrane</location>
        <topology evidence="9">Multi-pass membrane protein</topology>
    </subcellularLocation>
    <subcellularLocation>
        <location evidence="1">Endomembrane system</location>
        <topology evidence="1">Multi-pass membrane protein</topology>
    </subcellularLocation>
</comment>
<evidence type="ECO:0000256" key="6">
    <source>
        <dbReference type="ARBA" id="ARBA00022737"/>
    </source>
</evidence>
<keyword evidence="5 9" id="KW-0812">Transmembrane</keyword>
<organism evidence="10 11">
    <name type="scientific">Jatropha curcas</name>
    <name type="common">Barbados nut</name>
    <dbReference type="NCBI Taxonomy" id="180498"/>
    <lineage>
        <taxon>Eukaryota</taxon>
        <taxon>Viridiplantae</taxon>
        <taxon>Streptophyta</taxon>
        <taxon>Embryophyta</taxon>
        <taxon>Tracheophyta</taxon>
        <taxon>Spermatophyta</taxon>
        <taxon>Magnoliopsida</taxon>
        <taxon>eudicotyledons</taxon>
        <taxon>Gunneridae</taxon>
        <taxon>Pentapetalae</taxon>
        <taxon>rosids</taxon>
        <taxon>fabids</taxon>
        <taxon>Malpighiales</taxon>
        <taxon>Euphorbiaceae</taxon>
        <taxon>Crotonoideae</taxon>
        <taxon>Jatropheae</taxon>
        <taxon>Jatropha</taxon>
    </lineage>
</organism>
<dbReference type="FunFam" id="1.20.1280.290:FF:000001">
    <property type="entry name" value="Bidirectional sugar transporter SWEET"/>
    <property type="match status" value="1"/>
</dbReference>
<dbReference type="FunFam" id="1.20.1280.290:FF:000002">
    <property type="entry name" value="Bidirectional sugar transporter SWEET"/>
    <property type="match status" value="1"/>
</dbReference>
<comment type="function">
    <text evidence="9">Mediates both low-affinity uptake and efflux of sugar across the membrane.</text>
</comment>
<dbReference type="PANTHER" id="PTHR10791">
    <property type="entry name" value="RAG1-ACTIVATING PROTEIN 1"/>
    <property type="match status" value="1"/>
</dbReference>
<protein>
    <recommendedName>
        <fullName evidence="9">Bidirectional sugar transporter SWEET</fullName>
    </recommendedName>
</protein>
<feature type="transmembrane region" description="Helical" evidence="9">
    <location>
        <begin position="44"/>
        <end position="64"/>
    </location>
</feature>
<dbReference type="Proteomes" id="UP000027138">
    <property type="component" value="Unassembled WGS sequence"/>
</dbReference>
<feature type="transmembrane region" description="Helical" evidence="9">
    <location>
        <begin position="70"/>
        <end position="92"/>
    </location>
</feature>
<keyword evidence="3 9" id="KW-0813">Transport</keyword>
<dbReference type="AlphaFoldDB" id="A0A067LAE5"/>
<keyword evidence="7 9" id="KW-1133">Transmembrane helix</keyword>
<feature type="transmembrane region" description="Helical" evidence="9">
    <location>
        <begin position="104"/>
        <end position="128"/>
    </location>
</feature>
<dbReference type="Pfam" id="PF03083">
    <property type="entry name" value="MtN3_slv"/>
    <property type="match status" value="2"/>
</dbReference>
<evidence type="ECO:0000256" key="5">
    <source>
        <dbReference type="ARBA" id="ARBA00022692"/>
    </source>
</evidence>
<name>A0A067LAE5_JATCU</name>
<dbReference type="OrthoDB" id="409725at2759"/>
<evidence type="ECO:0000313" key="11">
    <source>
        <dbReference type="Proteomes" id="UP000027138"/>
    </source>
</evidence>
<evidence type="ECO:0000256" key="8">
    <source>
        <dbReference type="ARBA" id="ARBA00023136"/>
    </source>
</evidence>
<dbReference type="InterPro" id="IPR047664">
    <property type="entry name" value="SWEET"/>
</dbReference>
<evidence type="ECO:0000256" key="2">
    <source>
        <dbReference type="ARBA" id="ARBA00007809"/>
    </source>
</evidence>
<feature type="transmembrane region" description="Helical" evidence="9">
    <location>
        <begin position="6"/>
        <end position="24"/>
    </location>
</feature>
<gene>
    <name evidence="10" type="ORF">JCGZ_09616</name>
</gene>
<evidence type="ECO:0000256" key="3">
    <source>
        <dbReference type="ARBA" id="ARBA00022448"/>
    </source>
</evidence>
<keyword evidence="8 9" id="KW-0472">Membrane</keyword>
<evidence type="ECO:0000256" key="1">
    <source>
        <dbReference type="ARBA" id="ARBA00004127"/>
    </source>
</evidence>
<dbReference type="GO" id="GO:0051119">
    <property type="term" value="F:sugar transmembrane transporter activity"/>
    <property type="evidence" value="ECO:0007669"/>
    <property type="project" value="InterPro"/>
</dbReference>
<keyword evidence="4 9" id="KW-0762">Sugar transport</keyword>
<evidence type="ECO:0000256" key="4">
    <source>
        <dbReference type="ARBA" id="ARBA00022597"/>
    </source>
</evidence>
<dbReference type="STRING" id="180498.A0A067LAE5"/>
<proteinExistence type="inferred from homology"/>
<feature type="transmembrane region" description="Helical" evidence="9">
    <location>
        <begin position="193"/>
        <end position="214"/>
    </location>
</feature>
<sequence length="243" mass="27284">MVNAQTVHNVVGIIGNVISFGLFLSPVPTFYRIWKKKDAEEFQFYPYVATVLNCMFWVFYGLPFVTPNSILVVTINGIGLVIEFAYLALYCIYDKQNKGRKRVVIGLIGEVIFMAAIVLITMLCFHTHKKRTLFVGVFCDVFNVIMYSSPLGIMKKVITTKSVEYMPFFLSLAGFLNGICWTAYSLIIFDPFILISNGLGAISGLFQLILYAWYYRTTPKKGEGEVVKPSEIQLSGANAAARV</sequence>
<evidence type="ECO:0000313" key="10">
    <source>
        <dbReference type="EMBL" id="KDP45367.1"/>
    </source>
</evidence>
<dbReference type="GO" id="GO:0051260">
    <property type="term" value="P:protein homooligomerization"/>
    <property type="evidence" value="ECO:0007669"/>
    <property type="project" value="UniProtKB-ARBA"/>
</dbReference>
<feature type="transmembrane region" description="Helical" evidence="9">
    <location>
        <begin position="134"/>
        <end position="153"/>
    </location>
</feature>
<dbReference type="GO" id="GO:0012505">
    <property type="term" value="C:endomembrane system"/>
    <property type="evidence" value="ECO:0007669"/>
    <property type="project" value="UniProtKB-SubCell"/>
</dbReference>
<evidence type="ECO:0000256" key="9">
    <source>
        <dbReference type="RuleBase" id="RU910715"/>
    </source>
</evidence>
<dbReference type="GO" id="GO:0005886">
    <property type="term" value="C:plasma membrane"/>
    <property type="evidence" value="ECO:0007669"/>
    <property type="project" value="UniProtKB-SubCell"/>
</dbReference>
<evidence type="ECO:0000256" key="7">
    <source>
        <dbReference type="ARBA" id="ARBA00022989"/>
    </source>
</evidence>
<dbReference type="Gene3D" id="1.20.1280.290">
    <property type="match status" value="2"/>
</dbReference>
<dbReference type="InterPro" id="IPR004316">
    <property type="entry name" value="SWEET_rpt"/>
</dbReference>
<dbReference type="PANTHER" id="PTHR10791:SF236">
    <property type="entry name" value="BIDIRECTIONAL SUGAR TRANSPORTER SWEET8"/>
    <property type="match status" value="1"/>
</dbReference>
<dbReference type="EMBL" id="KK914232">
    <property type="protein sequence ID" value="KDP45367.1"/>
    <property type="molecule type" value="Genomic_DNA"/>
</dbReference>